<evidence type="ECO:0000313" key="12">
    <source>
        <dbReference type="EMBL" id="OGL47789.1"/>
    </source>
</evidence>
<feature type="domain" description="Acyl-CoA dehydrogenase/oxidase N-terminal" evidence="11">
    <location>
        <begin position="6"/>
        <end position="120"/>
    </location>
</feature>
<dbReference type="SUPFAM" id="SSF47203">
    <property type="entry name" value="Acyl-CoA dehydrogenase C-terminal domain-like"/>
    <property type="match status" value="1"/>
</dbReference>
<accession>A0A1F7S1Y9</accession>
<dbReference type="FunFam" id="2.40.110.10:FF:000001">
    <property type="entry name" value="Acyl-CoA dehydrogenase, mitochondrial"/>
    <property type="match status" value="1"/>
</dbReference>
<evidence type="ECO:0000259" key="11">
    <source>
        <dbReference type="Pfam" id="PF02771"/>
    </source>
</evidence>
<dbReference type="InterPro" id="IPR036250">
    <property type="entry name" value="AcylCo_DH-like_C"/>
</dbReference>
<evidence type="ECO:0000256" key="5">
    <source>
        <dbReference type="ARBA" id="ARBA00022630"/>
    </source>
</evidence>
<evidence type="ECO:0000256" key="3">
    <source>
        <dbReference type="ARBA" id="ARBA00009347"/>
    </source>
</evidence>
<dbReference type="GO" id="GO:0009083">
    <property type="term" value="P:branched-chain amino acid catabolic process"/>
    <property type="evidence" value="ECO:0007669"/>
    <property type="project" value="UniProtKB-KW"/>
</dbReference>
<keyword evidence="7 8" id="KW-0560">Oxidoreductase</keyword>
<sequence length="381" mass="42630">MDFEFSEEQLEFKKNAIRFAQKTLNDKVIERDRDAIFSRELWKKCADFGIQGSAFPEQYGGLNTDIFSTMLLMEGLGCGCKDSGLIFAINGQMWTVQMPILRFGSDEQKDRYLPKLCSGEFIGANGVTEPASGSDAFSLTTSAVREGDYYILNGTKTFCTMATAADVFMVFATVDKRKGFMGVTAFIVERGFPGFKVGRDIEKMGLRTAPMAELILEDCRVPAENRLGKEGNGAAIFEDTVEWERCCILASLLGGMERQLEECIQYSKERKQFGKSIGKYQSIANKIVDMKVRMDTARLLLYKVAWMKHAHGKATLDAAIVKLYLSESWVKSCLDAVQIHGGYGYTTEYEVERDLRDSIASTIYSGTSEIQKNIIARFLGL</sequence>
<dbReference type="InterPro" id="IPR009100">
    <property type="entry name" value="AcylCoA_DH/oxidase_NM_dom_sf"/>
</dbReference>
<evidence type="ECO:0000256" key="8">
    <source>
        <dbReference type="RuleBase" id="RU362125"/>
    </source>
</evidence>
<dbReference type="Gene3D" id="1.10.540.10">
    <property type="entry name" value="Acyl-CoA dehydrogenase/oxidase, N-terminal domain"/>
    <property type="match status" value="1"/>
</dbReference>
<dbReference type="GO" id="GO:0003995">
    <property type="term" value="F:acyl-CoA dehydrogenase activity"/>
    <property type="evidence" value="ECO:0007669"/>
    <property type="project" value="InterPro"/>
</dbReference>
<dbReference type="InterPro" id="IPR046373">
    <property type="entry name" value="Acyl-CoA_Oxase/DH_mid-dom_sf"/>
</dbReference>
<keyword evidence="4" id="KW-0101">Branched-chain amino acid catabolism</keyword>
<dbReference type="Pfam" id="PF02770">
    <property type="entry name" value="Acyl-CoA_dh_M"/>
    <property type="match status" value="1"/>
</dbReference>
<dbReference type="InterPro" id="IPR006091">
    <property type="entry name" value="Acyl-CoA_Oxase/DH_mid-dom"/>
</dbReference>
<name>A0A1F7S1Y9_9BACT</name>
<dbReference type="AlphaFoldDB" id="A0A1F7S1Y9"/>
<dbReference type="FunFam" id="1.20.140.10:FF:000001">
    <property type="entry name" value="Acyl-CoA dehydrogenase"/>
    <property type="match status" value="1"/>
</dbReference>
<evidence type="ECO:0000259" key="9">
    <source>
        <dbReference type="Pfam" id="PF00441"/>
    </source>
</evidence>
<comment type="pathway">
    <text evidence="2">Amino-acid degradation; L-valine degradation.</text>
</comment>
<proteinExistence type="inferred from homology"/>
<feature type="domain" description="Acyl-CoA dehydrogenase/oxidase C-terminal" evidence="9">
    <location>
        <begin position="231"/>
        <end position="379"/>
    </location>
</feature>
<dbReference type="EMBL" id="MGDE01000012">
    <property type="protein sequence ID" value="OGL47789.1"/>
    <property type="molecule type" value="Genomic_DNA"/>
</dbReference>
<dbReference type="Pfam" id="PF00441">
    <property type="entry name" value="Acyl-CoA_dh_1"/>
    <property type="match status" value="1"/>
</dbReference>
<organism evidence="12 13">
    <name type="scientific">Candidatus Schekmanbacteria bacterium RBG_16_38_10</name>
    <dbReference type="NCBI Taxonomy" id="1817879"/>
    <lineage>
        <taxon>Bacteria</taxon>
        <taxon>Candidatus Schekmaniibacteriota</taxon>
    </lineage>
</organism>
<reference evidence="12 13" key="1">
    <citation type="journal article" date="2016" name="Nat. Commun.">
        <title>Thousands of microbial genomes shed light on interconnected biogeochemical processes in an aquifer system.</title>
        <authorList>
            <person name="Anantharaman K."/>
            <person name="Brown C.T."/>
            <person name="Hug L.A."/>
            <person name="Sharon I."/>
            <person name="Castelle C.J."/>
            <person name="Probst A.J."/>
            <person name="Thomas B.C."/>
            <person name="Singh A."/>
            <person name="Wilkins M.J."/>
            <person name="Karaoz U."/>
            <person name="Brodie E.L."/>
            <person name="Williams K.H."/>
            <person name="Hubbard S.S."/>
            <person name="Banfield J.F."/>
        </authorList>
    </citation>
    <scope>NUCLEOTIDE SEQUENCE [LARGE SCALE GENOMIC DNA]</scope>
</reference>
<dbReference type="InterPro" id="IPR006089">
    <property type="entry name" value="Acyl-CoA_DH_CS"/>
</dbReference>
<protein>
    <submittedName>
        <fullName evidence="12">Acyl-CoA dehydrogenase</fullName>
    </submittedName>
</protein>
<dbReference type="Pfam" id="PF02771">
    <property type="entry name" value="Acyl-CoA_dh_N"/>
    <property type="match status" value="1"/>
</dbReference>
<comment type="cofactor">
    <cofactor evidence="1 8">
        <name>FAD</name>
        <dbReference type="ChEBI" id="CHEBI:57692"/>
    </cofactor>
</comment>
<dbReference type="PANTHER" id="PTHR43884:SF12">
    <property type="entry name" value="ISOVALERYL-COA DEHYDROGENASE, MITOCHONDRIAL-RELATED"/>
    <property type="match status" value="1"/>
</dbReference>
<dbReference type="PROSITE" id="PS00072">
    <property type="entry name" value="ACYL_COA_DH_1"/>
    <property type="match status" value="1"/>
</dbReference>
<feature type="domain" description="Acyl-CoA oxidase/dehydrogenase middle" evidence="10">
    <location>
        <begin position="126"/>
        <end position="219"/>
    </location>
</feature>
<evidence type="ECO:0000256" key="4">
    <source>
        <dbReference type="ARBA" id="ARBA00022456"/>
    </source>
</evidence>
<dbReference type="InterPro" id="IPR009075">
    <property type="entry name" value="AcylCo_DH/oxidase_C"/>
</dbReference>
<dbReference type="GO" id="GO:0050660">
    <property type="term" value="F:flavin adenine dinucleotide binding"/>
    <property type="evidence" value="ECO:0007669"/>
    <property type="project" value="InterPro"/>
</dbReference>
<dbReference type="Proteomes" id="UP000178797">
    <property type="component" value="Unassembled WGS sequence"/>
</dbReference>
<evidence type="ECO:0000256" key="7">
    <source>
        <dbReference type="ARBA" id="ARBA00023002"/>
    </source>
</evidence>
<evidence type="ECO:0000259" key="10">
    <source>
        <dbReference type="Pfam" id="PF02770"/>
    </source>
</evidence>
<dbReference type="PROSITE" id="PS00073">
    <property type="entry name" value="ACYL_COA_DH_2"/>
    <property type="match status" value="1"/>
</dbReference>
<evidence type="ECO:0000256" key="2">
    <source>
        <dbReference type="ARBA" id="ARBA00005109"/>
    </source>
</evidence>
<keyword evidence="5 8" id="KW-0285">Flavoprotein</keyword>
<dbReference type="InterPro" id="IPR013786">
    <property type="entry name" value="AcylCoA_DH/ox_N"/>
</dbReference>
<evidence type="ECO:0000313" key="13">
    <source>
        <dbReference type="Proteomes" id="UP000178797"/>
    </source>
</evidence>
<evidence type="ECO:0000256" key="6">
    <source>
        <dbReference type="ARBA" id="ARBA00022827"/>
    </source>
</evidence>
<comment type="caution">
    <text evidence="12">The sequence shown here is derived from an EMBL/GenBank/DDBJ whole genome shotgun (WGS) entry which is preliminary data.</text>
</comment>
<dbReference type="Gene3D" id="1.20.140.10">
    <property type="entry name" value="Butyryl-CoA Dehydrogenase, subunit A, domain 3"/>
    <property type="match status" value="1"/>
</dbReference>
<dbReference type="SUPFAM" id="SSF56645">
    <property type="entry name" value="Acyl-CoA dehydrogenase NM domain-like"/>
    <property type="match status" value="1"/>
</dbReference>
<evidence type="ECO:0000256" key="1">
    <source>
        <dbReference type="ARBA" id="ARBA00001974"/>
    </source>
</evidence>
<comment type="similarity">
    <text evidence="3 8">Belongs to the acyl-CoA dehydrogenase family.</text>
</comment>
<dbReference type="Gene3D" id="2.40.110.10">
    <property type="entry name" value="Butyryl-CoA Dehydrogenase, subunit A, domain 2"/>
    <property type="match status" value="1"/>
</dbReference>
<dbReference type="InterPro" id="IPR037069">
    <property type="entry name" value="AcylCoA_DH/ox_N_sf"/>
</dbReference>
<gene>
    <name evidence="12" type="ORF">A2W05_11330</name>
</gene>
<dbReference type="PANTHER" id="PTHR43884">
    <property type="entry name" value="ACYL-COA DEHYDROGENASE"/>
    <property type="match status" value="1"/>
</dbReference>
<keyword evidence="6 8" id="KW-0274">FAD</keyword>